<dbReference type="RefSeq" id="WP_114486310.1">
    <property type="nucleotide sequence ID" value="NZ_CBCSHM010000008.1"/>
</dbReference>
<feature type="domain" description="Smf/DprA SLOG" evidence="2">
    <location>
        <begin position="77"/>
        <end position="288"/>
    </location>
</feature>
<dbReference type="PANTHER" id="PTHR43022">
    <property type="entry name" value="PROTEIN SMF"/>
    <property type="match status" value="1"/>
</dbReference>
<dbReference type="InterPro" id="IPR003488">
    <property type="entry name" value="DprA"/>
</dbReference>
<comment type="similarity">
    <text evidence="1">Belongs to the DprA/Smf family.</text>
</comment>
<name>A0A368U7S0_9GAMM</name>
<dbReference type="NCBIfam" id="TIGR00732">
    <property type="entry name" value="dprA"/>
    <property type="match status" value="1"/>
</dbReference>
<dbReference type="Gene3D" id="1.10.10.10">
    <property type="entry name" value="Winged helix-like DNA-binding domain superfamily/Winged helix DNA-binding domain"/>
    <property type="match status" value="1"/>
</dbReference>
<dbReference type="GO" id="GO:0009294">
    <property type="term" value="P:DNA-mediated transformation"/>
    <property type="evidence" value="ECO:0007669"/>
    <property type="project" value="InterPro"/>
</dbReference>
<accession>A0A368U7S0</accession>
<dbReference type="Pfam" id="PF02481">
    <property type="entry name" value="DNA_processg_A"/>
    <property type="match status" value="1"/>
</dbReference>
<comment type="caution">
    <text evidence="4">The sequence shown here is derived from an EMBL/GenBank/DDBJ whole genome shotgun (WGS) entry which is preliminary data.</text>
</comment>
<evidence type="ECO:0000259" key="2">
    <source>
        <dbReference type="Pfam" id="PF02481"/>
    </source>
</evidence>
<sequence>MGAREWLVVASLPGMGPLRIAELAAREPKWPQGWLAGMPQKAAQALRLWLEHPARSPLRDILEYTQAWLDGAPGRHLLHPDHPDWPTLLRQLPDPPAVLWVQGDLQALNSPTLVVVGTRRPTQEGVDNARAFARELSRRGWCIVSGMALGVDGIAQQAALDAGGASVAVLGCGTDVIYPPRHRELHQRLTETPGGLLLSEHPPGTRARPAFFPRRNRIVTGLSLGVLVVEAAEKSGSLVSARLALEQDRELFALPGSIHNVQARGCLNLIREGHAHLVRDAQDILGELGHWASSFLPSDALMAIDTTDPLLTTAPSAPSENPTTGMEGPLPDDLLRWLSASPTPNDALVQASDVSVSDCQQRLLMLELDGWVTQQAGGWVRLPPA</sequence>
<organism evidence="4 5">
    <name type="scientific">Vreelandella rituensis</name>
    <dbReference type="NCBI Taxonomy" id="2282306"/>
    <lineage>
        <taxon>Bacteria</taxon>
        <taxon>Pseudomonadati</taxon>
        <taxon>Pseudomonadota</taxon>
        <taxon>Gammaproteobacteria</taxon>
        <taxon>Oceanospirillales</taxon>
        <taxon>Halomonadaceae</taxon>
        <taxon>Vreelandella</taxon>
    </lineage>
</organism>
<dbReference type="Proteomes" id="UP000253204">
    <property type="component" value="Unassembled WGS sequence"/>
</dbReference>
<protein>
    <submittedName>
        <fullName evidence="4">DNA-protecting protein DprA</fullName>
    </submittedName>
</protein>
<dbReference type="PANTHER" id="PTHR43022:SF1">
    <property type="entry name" value="PROTEIN SMF"/>
    <property type="match status" value="1"/>
</dbReference>
<dbReference type="AlphaFoldDB" id="A0A368U7S0"/>
<proteinExistence type="inferred from homology"/>
<dbReference type="OrthoDB" id="9785707at2"/>
<dbReference type="EMBL" id="QPIJ01000012">
    <property type="protein sequence ID" value="RCV92536.1"/>
    <property type="molecule type" value="Genomic_DNA"/>
</dbReference>
<dbReference type="Gene3D" id="3.40.50.450">
    <property type="match status" value="1"/>
</dbReference>
<keyword evidence="5" id="KW-1185">Reference proteome</keyword>
<evidence type="ECO:0000313" key="5">
    <source>
        <dbReference type="Proteomes" id="UP000253204"/>
    </source>
</evidence>
<feature type="domain" description="DprA winged helix" evidence="3">
    <location>
        <begin position="328"/>
        <end position="378"/>
    </location>
</feature>
<dbReference type="InterPro" id="IPR041614">
    <property type="entry name" value="DprA_WH"/>
</dbReference>
<reference evidence="4 5" key="1">
    <citation type="submission" date="2018-07" db="EMBL/GenBank/DDBJ databases">
        <title>Halomonas rutogse sp. nov., isolated from Lake TangqianCo on Tibetan Plateau.</title>
        <authorList>
            <person name="Lu H."/>
            <person name="Xing P."/>
            <person name="Wu Q."/>
        </authorList>
    </citation>
    <scope>NUCLEOTIDE SEQUENCE [LARGE SCALE GENOMIC DNA]</scope>
    <source>
        <strain evidence="4 5">TQ8S</strain>
    </source>
</reference>
<evidence type="ECO:0000313" key="4">
    <source>
        <dbReference type="EMBL" id="RCV92536.1"/>
    </source>
</evidence>
<dbReference type="InterPro" id="IPR036388">
    <property type="entry name" value="WH-like_DNA-bd_sf"/>
</dbReference>
<dbReference type="Pfam" id="PF17782">
    <property type="entry name" value="WHD_DprA"/>
    <property type="match status" value="1"/>
</dbReference>
<evidence type="ECO:0000256" key="1">
    <source>
        <dbReference type="ARBA" id="ARBA00006525"/>
    </source>
</evidence>
<gene>
    <name evidence="4" type="primary">dprA</name>
    <name evidence="4" type="ORF">DU506_07470</name>
</gene>
<dbReference type="InterPro" id="IPR057666">
    <property type="entry name" value="DrpA_SLOG"/>
</dbReference>
<evidence type="ECO:0000259" key="3">
    <source>
        <dbReference type="Pfam" id="PF17782"/>
    </source>
</evidence>
<dbReference type="SUPFAM" id="SSF102405">
    <property type="entry name" value="MCP/YpsA-like"/>
    <property type="match status" value="1"/>
</dbReference>